<dbReference type="PIRSF" id="PIRSF036389">
    <property type="entry name" value="IOR_B"/>
    <property type="match status" value="1"/>
</dbReference>
<dbReference type="InterPro" id="IPR012368">
    <property type="entry name" value="OxRdtase_Mopterin-bd_su_IorB"/>
</dbReference>
<dbReference type="InterPro" id="IPR008274">
    <property type="entry name" value="AldOxase/xan_DH_MoCoBD1"/>
</dbReference>
<evidence type="ECO:0000313" key="3">
    <source>
        <dbReference type="EMBL" id="TCO76679.1"/>
    </source>
</evidence>
<dbReference type="PROSITE" id="PS51318">
    <property type="entry name" value="TAT"/>
    <property type="match status" value="1"/>
</dbReference>
<dbReference type="Gene3D" id="3.30.365.10">
    <property type="entry name" value="Aldehyde oxidase/xanthine dehydrogenase, molybdopterin binding domain"/>
    <property type="match status" value="4"/>
</dbReference>
<reference evidence="3 4" key="1">
    <citation type="submission" date="2019-03" db="EMBL/GenBank/DDBJ databases">
        <title>Genomic Encyclopedia of Type Strains, Phase IV (KMG-IV): sequencing the most valuable type-strain genomes for metagenomic binning, comparative biology and taxonomic classification.</title>
        <authorList>
            <person name="Goeker M."/>
        </authorList>
    </citation>
    <scope>NUCLEOTIDE SEQUENCE [LARGE SCALE GENOMIC DNA]</scope>
    <source>
        <strain evidence="3 4">DSM 23344</strain>
    </source>
</reference>
<feature type="domain" description="Aldehyde oxidase/xanthine dehydrogenase a/b hammerhead" evidence="2">
    <location>
        <begin position="210"/>
        <end position="300"/>
    </location>
</feature>
<protein>
    <submittedName>
        <fullName evidence="3">Isoquinoline 1-oxidoreductase beta subunit</fullName>
    </submittedName>
</protein>
<dbReference type="GO" id="GO:0016491">
    <property type="term" value="F:oxidoreductase activity"/>
    <property type="evidence" value="ECO:0007669"/>
    <property type="project" value="InterPro"/>
</dbReference>
<dbReference type="OrthoDB" id="9767994at2"/>
<dbReference type="InterPro" id="IPR000674">
    <property type="entry name" value="Ald_Oxase/Xan_DH_a/b"/>
</dbReference>
<dbReference type="Pfam" id="PF20256">
    <property type="entry name" value="MoCoBD_2"/>
    <property type="match status" value="2"/>
</dbReference>
<dbReference type="SMART" id="SM01008">
    <property type="entry name" value="Ald_Xan_dh_C"/>
    <property type="match status" value="1"/>
</dbReference>
<dbReference type="InterPro" id="IPR019546">
    <property type="entry name" value="TAT_signal_bac_arc"/>
</dbReference>
<dbReference type="PANTHER" id="PTHR47495:SF3">
    <property type="entry name" value="BLR6219 PROTEIN"/>
    <property type="match status" value="1"/>
</dbReference>
<dbReference type="Gene3D" id="3.90.1170.50">
    <property type="entry name" value="Aldehyde oxidase/xanthine dehydrogenase, a/b hammerhead"/>
    <property type="match status" value="1"/>
</dbReference>
<dbReference type="NCBIfam" id="TIGR01409">
    <property type="entry name" value="TAT_signal_seq"/>
    <property type="match status" value="1"/>
</dbReference>
<organism evidence="3 4">
    <name type="scientific">Chromatocurvus halotolerans</name>
    <dbReference type="NCBI Taxonomy" id="1132028"/>
    <lineage>
        <taxon>Bacteria</taxon>
        <taxon>Pseudomonadati</taxon>
        <taxon>Pseudomonadota</taxon>
        <taxon>Gammaproteobacteria</taxon>
        <taxon>Cellvibrionales</taxon>
        <taxon>Halieaceae</taxon>
        <taxon>Chromatocurvus</taxon>
    </lineage>
</organism>
<evidence type="ECO:0000256" key="1">
    <source>
        <dbReference type="ARBA" id="ARBA00022729"/>
    </source>
</evidence>
<accession>A0A4R2KZ13</accession>
<dbReference type="AlphaFoldDB" id="A0A4R2KZ13"/>
<dbReference type="InterPro" id="IPR037165">
    <property type="entry name" value="AldOxase/xan_DH_Mopterin-bd_sf"/>
</dbReference>
<dbReference type="Pfam" id="PF02738">
    <property type="entry name" value="MoCoBD_1"/>
    <property type="match status" value="1"/>
</dbReference>
<comment type="caution">
    <text evidence="3">The sequence shown here is derived from an EMBL/GenBank/DDBJ whole genome shotgun (WGS) entry which is preliminary data.</text>
</comment>
<dbReference type="InterPro" id="IPR052516">
    <property type="entry name" value="N-heterocyclic_Hydroxylase"/>
</dbReference>
<evidence type="ECO:0000259" key="2">
    <source>
        <dbReference type="SMART" id="SM01008"/>
    </source>
</evidence>
<dbReference type="RefSeq" id="WP_117314960.1">
    <property type="nucleotide sequence ID" value="NZ_QQSW01000002.1"/>
</dbReference>
<dbReference type="EMBL" id="SLWX01000004">
    <property type="protein sequence ID" value="TCO76679.1"/>
    <property type="molecule type" value="Genomic_DNA"/>
</dbReference>
<dbReference type="InterPro" id="IPR046867">
    <property type="entry name" value="AldOxase/xan_DH_MoCoBD2"/>
</dbReference>
<name>A0A4R2KZ13_9GAMM</name>
<proteinExistence type="predicted"/>
<evidence type="ECO:0000313" key="4">
    <source>
        <dbReference type="Proteomes" id="UP000294980"/>
    </source>
</evidence>
<keyword evidence="1" id="KW-0732">Signal</keyword>
<dbReference type="InterPro" id="IPR006311">
    <property type="entry name" value="TAT_signal"/>
</dbReference>
<gene>
    <name evidence="3" type="ORF">EV688_104133</name>
</gene>
<dbReference type="SUPFAM" id="SSF56003">
    <property type="entry name" value="Molybdenum cofactor-binding domain"/>
    <property type="match status" value="2"/>
</dbReference>
<sequence length="752" mass="81043">MSRYLDLSRRKFLKTGAVTGVAVFALPLLTRQGPSATAVAAEAADADSDARLFIALQADGTVVITCHRSEMGQHARTAVAQIVADELEADWDRIAIEQALGDKRYGDQNTDGSRSIRFNLERLRLAGATVRHMLRDAAAEQWGVAAADCLVEQHKARHLPSGRTLDFADLAAAVADRQPPSADAVSVKARKDWRYIGEGKPIVDMADILTGKGTFAADVRLEDTVVAIIARPPVVLSKVQSVDAAEARKVPGVIDVIEMPANTEAPVQFRPLGGVAVLASNTWAAQKGCEKLVITWSDSPNDGYSSEAFRKQMEAANEQPGDVHYSKGDVDAALKGAAKTHTAQYYVPHLAQAPMEPPAASARFVDGVLEVWSCTQNPQADQSLIAGMLGLEESQVRVHVTLLGGGFGRKSKPDFAAEAAYLAHETGRTVRVQWRREDDIRHGFYHTVSAQRLEAGLDDAGRLKAWRHRSTFPTIQSTFVAGAEEPGFETDLGLRDPPYALEHIQAETGRVPAQLRIGWMRSVANIYHCFASQSFMAELAEAAGRDHRDFLLEAIGPDRLIDFAAEGSKFANYGGDTDAYPFDTARLKHVLRRATDLADWGRDMPEGSGLGLAVHRSFLSYVATVVEVTVSEDGELTIPKAWVVVDAGTVVNRDSVRNQMEGGSVFGLSAALDAAITVDKGAVQQSNYDDYQVARMPHSPASIEVEVVDSEAPPAGVGEPGTPPFAPALCNAIFAATGKRIRELPIGKQLSA</sequence>
<dbReference type="PANTHER" id="PTHR47495">
    <property type="entry name" value="ALDEHYDE DEHYDROGENASE"/>
    <property type="match status" value="1"/>
</dbReference>
<keyword evidence="4" id="KW-1185">Reference proteome</keyword>
<dbReference type="Proteomes" id="UP000294980">
    <property type="component" value="Unassembled WGS sequence"/>
</dbReference>